<name>A0A7X5TUK0_9MICO</name>
<keyword evidence="1" id="KW-0472">Membrane</keyword>
<feature type="transmembrane region" description="Helical" evidence="1">
    <location>
        <begin position="55"/>
        <end position="75"/>
    </location>
</feature>
<dbReference type="Proteomes" id="UP000541033">
    <property type="component" value="Unassembled WGS sequence"/>
</dbReference>
<keyword evidence="1" id="KW-0812">Transmembrane</keyword>
<sequence>MKRTHGVVLALLCVLQAVLALWVVFVGFAHGFLLSSCASPRSAPCNTDLGTAGQVVMVAGSLLAATLGTVFAIRLNLRGGAAWWIPVLGCVGILLFWWAGSSMVEASLPG</sequence>
<dbReference type="EMBL" id="JAAMOX010000001">
    <property type="protein sequence ID" value="NIH53647.1"/>
    <property type="molecule type" value="Genomic_DNA"/>
</dbReference>
<evidence type="ECO:0000313" key="2">
    <source>
        <dbReference type="EMBL" id="NIH53647.1"/>
    </source>
</evidence>
<reference evidence="2 3" key="1">
    <citation type="submission" date="2020-02" db="EMBL/GenBank/DDBJ databases">
        <title>Sequencing the genomes of 1000 actinobacteria strains.</title>
        <authorList>
            <person name="Klenk H.-P."/>
        </authorList>
    </citation>
    <scope>NUCLEOTIDE SEQUENCE [LARGE SCALE GENOMIC DNA]</scope>
    <source>
        <strain evidence="2 3">DSM 27960</strain>
    </source>
</reference>
<protein>
    <submittedName>
        <fullName evidence="2">Uncharacterized protein</fullName>
    </submittedName>
</protein>
<evidence type="ECO:0000256" key="1">
    <source>
        <dbReference type="SAM" id="Phobius"/>
    </source>
</evidence>
<proteinExistence type="predicted"/>
<dbReference type="AlphaFoldDB" id="A0A7X5TUK0"/>
<comment type="caution">
    <text evidence="2">The sequence shown here is derived from an EMBL/GenBank/DDBJ whole genome shotgun (WGS) entry which is preliminary data.</text>
</comment>
<dbReference type="RefSeq" id="WP_167149435.1">
    <property type="nucleotide sequence ID" value="NZ_JAAMOX010000001.1"/>
</dbReference>
<feature type="transmembrane region" description="Helical" evidence="1">
    <location>
        <begin position="82"/>
        <end position="100"/>
    </location>
</feature>
<accession>A0A7X5TUK0</accession>
<keyword evidence="1" id="KW-1133">Transmembrane helix</keyword>
<organism evidence="2 3">
    <name type="scientific">Lysinibacter cavernae</name>
    <dbReference type="NCBI Taxonomy" id="1640652"/>
    <lineage>
        <taxon>Bacteria</taxon>
        <taxon>Bacillati</taxon>
        <taxon>Actinomycetota</taxon>
        <taxon>Actinomycetes</taxon>
        <taxon>Micrococcales</taxon>
        <taxon>Microbacteriaceae</taxon>
        <taxon>Lysinibacter</taxon>
    </lineage>
</organism>
<gene>
    <name evidence="2" type="ORF">FHX76_001515</name>
</gene>
<evidence type="ECO:0000313" key="3">
    <source>
        <dbReference type="Proteomes" id="UP000541033"/>
    </source>
</evidence>
<keyword evidence="3" id="KW-1185">Reference proteome</keyword>